<name>A0A7W3SX06_9BACL</name>
<feature type="domain" description="BIG2" evidence="2">
    <location>
        <begin position="659"/>
        <end position="739"/>
    </location>
</feature>
<dbReference type="RefSeq" id="WP_182538795.1">
    <property type="nucleotide sequence ID" value="NZ_JACJIP010000034.1"/>
</dbReference>
<dbReference type="SMART" id="SM00635">
    <property type="entry name" value="BID_2"/>
    <property type="match status" value="8"/>
</dbReference>
<proteinExistence type="predicted"/>
<evidence type="ECO:0000313" key="4">
    <source>
        <dbReference type="Proteomes" id="UP000567067"/>
    </source>
</evidence>
<gene>
    <name evidence="3" type="ORF">FHR92_004185</name>
</gene>
<dbReference type="AlphaFoldDB" id="A0A7W3SX06"/>
<keyword evidence="1" id="KW-0732">Signal</keyword>
<evidence type="ECO:0000259" key="2">
    <source>
        <dbReference type="SMART" id="SM00635"/>
    </source>
</evidence>
<evidence type="ECO:0000256" key="1">
    <source>
        <dbReference type="SAM" id="SignalP"/>
    </source>
</evidence>
<accession>A0A7W3SX06</accession>
<reference evidence="3 4" key="1">
    <citation type="submission" date="2020-08" db="EMBL/GenBank/DDBJ databases">
        <title>Genomic Encyclopedia of Type Strains, Phase III (KMG-III): the genomes of soil and plant-associated and newly described type strains.</title>
        <authorList>
            <person name="Whitman W."/>
        </authorList>
    </citation>
    <scope>NUCLEOTIDE SEQUENCE [LARGE SCALE GENOMIC DNA]</scope>
    <source>
        <strain evidence="3 4">CECT 8693</strain>
    </source>
</reference>
<keyword evidence="4" id="KW-1185">Reference proteome</keyword>
<feature type="domain" description="BIG2" evidence="2">
    <location>
        <begin position="313"/>
        <end position="385"/>
    </location>
</feature>
<dbReference type="Gene3D" id="2.60.40.1080">
    <property type="match status" value="8"/>
</dbReference>
<evidence type="ECO:0000313" key="3">
    <source>
        <dbReference type="EMBL" id="MBA9087700.1"/>
    </source>
</evidence>
<organism evidence="3 4">
    <name type="scientific">Fontibacillus solani</name>
    <dbReference type="NCBI Taxonomy" id="1572857"/>
    <lineage>
        <taxon>Bacteria</taxon>
        <taxon>Bacillati</taxon>
        <taxon>Bacillota</taxon>
        <taxon>Bacilli</taxon>
        <taxon>Bacillales</taxon>
        <taxon>Paenibacillaceae</taxon>
        <taxon>Fontibacillus</taxon>
    </lineage>
</organism>
<feature type="domain" description="BIG2" evidence="2">
    <location>
        <begin position="575"/>
        <end position="655"/>
    </location>
</feature>
<feature type="domain" description="BIG2" evidence="2">
    <location>
        <begin position="32"/>
        <end position="115"/>
    </location>
</feature>
<feature type="domain" description="BIG2" evidence="2">
    <location>
        <begin position="389"/>
        <end position="470"/>
    </location>
</feature>
<feature type="domain" description="BIG2" evidence="2">
    <location>
        <begin position="494"/>
        <end position="571"/>
    </location>
</feature>
<comment type="caution">
    <text evidence="3">The sequence shown here is derived from an EMBL/GenBank/DDBJ whole genome shotgun (WGS) entry which is preliminary data.</text>
</comment>
<feature type="domain" description="BIG2" evidence="2">
    <location>
        <begin position="131"/>
        <end position="206"/>
    </location>
</feature>
<feature type="domain" description="BIG2" evidence="2">
    <location>
        <begin position="217"/>
        <end position="300"/>
    </location>
</feature>
<dbReference type="SUPFAM" id="SSF49373">
    <property type="entry name" value="Invasin/intimin cell-adhesion fragments"/>
    <property type="match status" value="7"/>
</dbReference>
<dbReference type="EMBL" id="JACJIP010000034">
    <property type="protein sequence ID" value="MBA9087700.1"/>
    <property type="molecule type" value="Genomic_DNA"/>
</dbReference>
<sequence>MTVNRKFTKCLLVMALILAAVFPASAFAATGDVISIEIEGSSSGLELTIGKTTKQLKVWGTVEGSSTKRDVTGVVDWTSSNPEVVKVLNGVVTPLQSGSAVIKAVYNGSAVSTIEVKAIDTYKELKLEYLQSGNYVLGDDEASLKATAIAIIDNATGSNKDVTKDATWSSSNSAVLTVDKGIIKLLGEGSATITVKYAGLTATFAAKVTSPYSKLKLFQGTSSEPAKDIELLVDDTDVQLKALSTLVSDQSTLDVTDKATWTSSDTAVATVENGKLKVLSSGKTTITAAYHGVKAQVDVYVRPPFEAILLDPSSDQIMFIGEKINATAEMRSHANANEQVTASAEWSSSNQMAATVSSGEITAKAVGSSNIKVNHLGISKSFKITVYPTITKWVVEKTKLEMFKGETLAYPKVKATKLDGEETDFSKEVVWTSSNEEVAKVEDGKIVAKGSGTVTLTAKLPDSKVVDSTKQSIRGESVSVEITVKEKVLTLITPVEKMNIVLGEETALPEVTAVWEDGGEAVVTNDVEWTLSGSNAVIKSGASGKVIKGLTKGSATLKGTYSNKTITIPVSIEQKITKIVVDPSAIELNIKKSKAIKVTGYYTDGTKIVLSSKVGWKSSNDEIATVTSTSVKAIAEGTATLSGSYQGHSVSVKVNVVPKLTSLTVNEKKLALAPGASKTLVLTAAYDTGKTSSVASSAVWTSSKSSVATVTDGKIVAVAKGSTSIKAKFGGKTVTIRVTVK</sequence>
<dbReference type="InterPro" id="IPR003343">
    <property type="entry name" value="Big_2"/>
</dbReference>
<protein>
    <recommendedName>
        <fullName evidence="2">BIG2 domain-containing protein</fullName>
    </recommendedName>
</protein>
<dbReference type="Pfam" id="PF02368">
    <property type="entry name" value="Big_2"/>
    <property type="match status" value="1"/>
</dbReference>
<dbReference type="InterPro" id="IPR008964">
    <property type="entry name" value="Invasin/intimin_cell_adhesion"/>
</dbReference>
<feature type="signal peptide" evidence="1">
    <location>
        <begin position="1"/>
        <end position="28"/>
    </location>
</feature>
<dbReference type="Proteomes" id="UP000567067">
    <property type="component" value="Unassembled WGS sequence"/>
</dbReference>
<feature type="chain" id="PRO_5030876909" description="BIG2 domain-containing protein" evidence="1">
    <location>
        <begin position="29"/>
        <end position="741"/>
    </location>
</feature>